<reference evidence="3" key="1">
    <citation type="submission" date="2016-10" db="EMBL/GenBank/DDBJ databases">
        <authorList>
            <person name="Varghese N."/>
            <person name="Submissions S."/>
        </authorList>
    </citation>
    <scope>NUCLEOTIDE SEQUENCE [LARGE SCALE GENOMIC DNA]</scope>
    <source>
        <strain evidence="3">DSM 17908</strain>
    </source>
</reference>
<evidence type="ECO:0000313" key="2">
    <source>
        <dbReference type="EMBL" id="SFJ89405.1"/>
    </source>
</evidence>
<gene>
    <name evidence="2" type="ORF">SAMN05421680_11922</name>
    <name evidence="1" type="ORF">Xmau_03817</name>
</gene>
<accession>A0A1I3V2E2</accession>
<name>A0A1I3V2E2_9GAMM</name>
<reference evidence="2" key="2">
    <citation type="submission" date="2016-10" db="EMBL/GenBank/DDBJ databases">
        <authorList>
            <person name="de Groot N.N."/>
        </authorList>
    </citation>
    <scope>NUCLEOTIDE SEQUENCE [LARGE SCALE GENOMIC DNA]</scope>
    <source>
        <strain evidence="2">DSM 17908</strain>
    </source>
</reference>
<evidence type="ECO:0000313" key="4">
    <source>
        <dbReference type="Proteomes" id="UP000224607"/>
    </source>
</evidence>
<organism evidence="2 3">
    <name type="scientific">Xenorhabdus mauleonii</name>
    <dbReference type="NCBI Taxonomy" id="351675"/>
    <lineage>
        <taxon>Bacteria</taxon>
        <taxon>Pseudomonadati</taxon>
        <taxon>Pseudomonadota</taxon>
        <taxon>Gammaproteobacteria</taxon>
        <taxon>Enterobacterales</taxon>
        <taxon>Morganellaceae</taxon>
        <taxon>Xenorhabdus</taxon>
    </lineage>
</organism>
<evidence type="ECO:0000313" key="1">
    <source>
        <dbReference type="EMBL" id="PHM37600.1"/>
    </source>
</evidence>
<dbReference type="EMBL" id="FORG01000019">
    <property type="protein sequence ID" value="SFJ89405.1"/>
    <property type="molecule type" value="Genomic_DNA"/>
</dbReference>
<keyword evidence="4" id="KW-1185">Reference proteome</keyword>
<dbReference type="Proteomes" id="UP000224607">
    <property type="component" value="Unassembled WGS sequence"/>
</dbReference>
<dbReference type="STRING" id="351675.SAMN05421680_11922"/>
<dbReference type="RefSeq" id="WP_169924773.1">
    <property type="nucleotide sequence ID" value="NZ_CAWNQB010000013.1"/>
</dbReference>
<evidence type="ECO:0000313" key="3">
    <source>
        <dbReference type="Proteomes" id="UP000198919"/>
    </source>
</evidence>
<dbReference type="EMBL" id="NITY01000020">
    <property type="protein sequence ID" value="PHM37600.1"/>
    <property type="molecule type" value="Genomic_DNA"/>
</dbReference>
<sequence length="54" mass="6363">MAEKIQHDELEEKIQKFFKEKGFIQPKNVQLIVTIKDNEIANIELSEGTLQRIH</sequence>
<proteinExistence type="predicted"/>
<dbReference type="AlphaFoldDB" id="A0A1I3V2E2"/>
<reference evidence="1 4" key="3">
    <citation type="journal article" date="2017" name="Nat. Microbiol.">
        <title>Natural product diversity associated with the nematode symbionts Photorhabdus and Xenorhabdus.</title>
        <authorList>
            <person name="Tobias N.J."/>
            <person name="Wolff H."/>
            <person name="Djahanschiri B."/>
            <person name="Grundmann F."/>
            <person name="Kronenwerth M."/>
            <person name="Shi Y.M."/>
            <person name="Simonyi S."/>
            <person name="Grun P."/>
            <person name="Shapiro-Ilan D."/>
            <person name="Pidot S.J."/>
            <person name="Stinear T.P."/>
            <person name="Ebersberger I."/>
            <person name="Bode H.B."/>
        </authorList>
    </citation>
    <scope>NUCLEOTIDE SEQUENCE [LARGE SCALE GENOMIC DNA]</scope>
    <source>
        <strain evidence="1 4">DSM 17908</strain>
    </source>
</reference>
<dbReference type="Proteomes" id="UP000198919">
    <property type="component" value="Unassembled WGS sequence"/>
</dbReference>
<protein>
    <submittedName>
        <fullName evidence="2">Uncharacterized protein</fullName>
    </submittedName>
</protein>